<feature type="region of interest" description="Disordered" evidence="5">
    <location>
        <begin position="1"/>
        <end position="29"/>
    </location>
</feature>
<dbReference type="STRING" id="35760.BCHO_0440"/>
<reference evidence="6 9" key="2">
    <citation type="submission" date="2016-11" db="EMBL/GenBank/DDBJ databases">
        <title>complete genome sequence of Bifidobacterium choerinum strain FMB-1.</title>
        <authorList>
            <person name="Park C.-S."/>
            <person name="Jung D.-H."/>
            <person name="Choi D.-S."/>
        </authorList>
    </citation>
    <scope>NUCLEOTIDE SEQUENCE [LARGE SCALE GENOMIC DNA]</scope>
    <source>
        <strain evidence="6 9">FMB-1</strain>
    </source>
</reference>
<reference evidence="7 8" key="1">
    <citation type="submission" date="2014-03" db="EMBL/GenBank/DDBJ databases">
        <title>Genomics of Bifidobacteria.</title>
        <authorList>
            <person name="Ventura M."/>
            <person name="Milani C."/>
            <person name="Lugli G.A."/>
        </authorList>
    </citation>
    <scope>NUCLEOTIDE SEQUENCE [LARGE SCALE GENOMIC DNA]</scope>
    <source>
        <strain evidence="7 8">LMG 10510</strain>
    </source>
</reference>
<dbReference type="UniPathway" id="UPA00997"/>
<organism evidence="7 8">
    <name type="scientific">Bifidobacterium choerinum</name>
    <dbReference type="NCBI Taxonomy" id="35760"/>
    <lineage>
        <taxon>Bacteria</taxon>
        <taxon>Bacillati</taxon>
        <taxon>Actinomycetota</taxon>
        <taxon>Actinomycetes</taxon>
        <taxon>Bifidobacteriales</taxon>
        <taxon>Bifidobacteriaceae</taxon>
        <taxon>Bifidobacterium</taxon>
    </lineage>
</organism>
<dbReference type="NCBIfam" id="TIGR03687">
    <property type="entry name" value="pupylate_cterm"/>
    <property type="match status" value="1"/>
</dbReference>
<protein>
    <recommendedName>
        <fullName evidence="3">Prokaryotic ubiquitin-like protein Pup</fullName>
    </recommendedName>
    <alternativeName>
        <fullName evidence="4">Bacterial ubiquitin-like modifier</fullName>
    </alternativeName>
</protein>
<evidence type="ECO:0000256" key="5">
    <source>
        <dbReference type="SAM" id="MobiDB-lite"/>
    </source>
</evidence>
<dbReference type="OrthoDB" id="3254977at2"/>
<dbReference type="EMBL" id="CP018044">
    <property type="protein sequence ID" value="ATU20479.1"/>
    <property type="molecule type" value="Genomic_DNA"/>
</dbReference>
<dbReference type="InterPro" id="IPR008515">
    <property type="entry name" value="Ubiquitin-like_Pup"/>
</dbReference>
<dbReference type="Proteomes" id="UP000229907">
    <property type="component" value="Chromosome"/>
</dbReference>
<evidence type="ECO:0000313" key="9">
    <source>
        <dbReference type="Proteomes" id="UP000229907"/>
    </source>
</evidence>
<feature type="compositionally biased region" description="Polar residues" evidence="5">
    <location>
        <begin position="1"/>
        <end position="10"/>
    </location>
</feature>
<dbReference type="GO" id="GO:0010498">
    <property type="term" value="P:proteasomal protein catabolic process"/>
    <property type="evidence" value="ECO:0007669"/>
    <property type="project" value="InterPro"/>
</dbReference>
<dbReference type="Proteomes" id="UP000028995">
    <property type="component" value="Unassembled WGS sequence"/>
</dbReference>
<gene>
    <name evidence="6" type="ORF">BcFMB_05600</name>
    <name evidence="7" type="ORF">BCHO_0440</name>
</gene>
<comment type="similarity">
    <text evidence="2">Belongs to the prokaryotic ubiquitin-like protein family.</text>
</comment>
<keyword evidence="8" id="KW-1185">Reference proteome</keyword>
<evidence type="ECO:0000256" key="1">
    <source>
        <dbReference type="ARBA" id="ARBA00004707"/>
    </source>
</evidence>
<dbReference type="GO" id="GO:0019941">
    <property type="term" value="P:modification-dependent protein catabolic process"/>
    <property type="evidence" value="ECO:0007669"/>
    <property type="project" value="InterPro"/>
</dbReference>
<evidence type="ECO:0000256" key="2">
    <source>
        <dbReference type="ARBA" id="ARBA00010616"/>
    </source>
</evidence>
<dbReference type="RefSeq" id="WP_024540785.1">
    <property type="nucleotide sequence ID" value="NZ_CP018044.1"/>
</dbReference>
<evidence type="ECO:0000256" key="3">
    <source>
        <dbReference type="ARBA" id="ARBA00016748"/>
    </source>
</evidence>
<dbReference type="Pfam" id="PF05639">
    <property type="entry name" value="Pup"/>
    <property type="match status" value="1"/>
</dbReference>
<evidence type="ECO:0000313" key="6">
    <source>
        <dbReference type="EMBL" id="ATU20479.1"/>
    </source>
</evidence>
<dbReference type="KEGG" id="bcho:BcFMB_05600"/>
<evidence type="ECO:0000313" key="8">
    <source>
        <dbReference type="Proteomes" id="UP000028995"/>
    </source>
</evidence>
<dbReference type="GO" id="GO:0070628">
    <property type="term" value="F:proteasome binding"/>
    <property type="evidence" value="ECO:0007669"/>
    <property type="project" value="InterPro"/>
</dbReference>
<name>A0A087AHZ4_9BIFI</name>
<proteinExistence type="inferred from homology"/>
<dbReference type="AlphaFoldDB" id="A0A087AHZ4"/>
<accession>A0A087AHZ4</accession>
<sequence length="67" mass="7225">MPQEQHSQSMAHDEQHEDDAAIGAQTTHRTAADAAIDDLDAILDDIGMVLETNAEEYVSGFVQKGGQ</sequence>
<dbReference type="GO" id="GO:0070490">
    <property type="term" value="P:protein pupylation"/>
    <property type="evidence" value="ECO:0007669"/>
    <property type="project" value="InterPro"/>
</dbReference>
<comment type="pathway">
    <text evidence="1">Protein degradation; proteasomal Pup-dependent pathway.</text>
</comment>
<evidence type="ECO:0000313" key="7">
    <source>
        <dbReference type="EMBL" id="KFI58394.1"/>
    </source>
</evidence>
<dbReference type="EMBL" id="JGYU01000001">
    <property type="protein sequence ID" value="KFI58394.1"/>
    <property type="molecule type" value="Genomic_DNA"/>
</dbReference>
<evidence type="ECO:0000256" key="4">
    <source>
        <dbReference type="ARBA" id="ARBA00032321"/>
    </source>
</evidence>
<dbReference type="GO" id="GO:0031386">
    <property type="term" value="F:protein tag activity"/>
    <property type="evidence" value="ECO:0007669"/>
    <property type="project" value="InterPro"/>
</dbReference>